<evidence type="ECO:0000256" key="1">
    <source>
        <dbReference type="SAM" id="MobiDB-lite"/>
    </source>
</evidence>
<dbReference type="InterPro" id="IPR036691">
    <property type="entry name" value="Endo/exonu/phosph_ase_sf"/>
</dbReference>
<sequence>MRESFFDKLSQSCVPANKHNYCFLMIDLILGLWMEMQRKDIERGLLCGKLECLLSFYELNMERYYRRSFDEFEEMKITWGPSYRFNVGGHVFDTRFSTPFPPPNPPDFPPLPPPTEF</sequence>
<proteinExistence type="predicted"/>
<evidence type="ECO:0000259" key="2">
    <source>
        <dbReference type="Pfam" id="PF22669"/>
    </source>
</evidence>
<dbReference type="Gene3D" id="3.60.10.10">
    <property type="entry name" value="Endonuclease/exonuclease/phosphatase"/>
    <property type="match status" value="1"/>
</dbReference>
<protein>
    <recommendedName>
        <fullName evidence="2">Inositol polyphosphate-related phosphatase domain-containing protein</fullName>
    </recommendedName>
</protein>
<comment type="caution">
    <text evidence="3">The sequence shown here is derived from an EMBL/GenBank/DDBJ whole genome shotgun (WGS) entry which is preliminary data.</text>
</comment>
<gene>
    <name evidence="3" type="ORF">EZS28_026756</name>
</gene>
<feature type="region of interest" description="Disordered" evidence="1">
    <location>
        <begin position="97"/>
        <end position="117"/>
    </location>
</feature>
<evidence type="ECO:0000313" key="3">
    <source>
        <dbReference type="EMBL" id="KAA6377717.1"/>
    </source>
</evidence>
<evidence type="ECO:0000313" key="4">
    <source>
        <dbReference type="Proteomes" id="UP000324800"/>
    </source>
</evidence>
<accession>A0A5J4V537</accession>
<dbReference type="AlphaFoldDB" id="A0A5J4V537"/>
<dbReference type="Pfam" id="PF22669">
    <property type="entry name" value="Exo_endo_phos2"/>
    <property type="match status" value="1"/>
</dbReference>
<name>A0A5J4V537_9EUKA</name>
<dbReference type="InterPro" id="IPR000300">
    <property type="entry name" value="IPPc"/>
</dbReference>
<dbReference type="GO" id="GO:0016791">
    <property type="term" value="F:phosphatase activity"/>
    <property type="evidence" value="ECO:0007669"/>
    <property type="project" value="InterPro"/>
</dbReference>
<reference evidence="3 4" key="1">
    <citation type="submission" date="2019-03" db="EMBL/GenBank/DDBJ databases">
        <title>Single cell metagenomics reveals metabolic interactions within the superorganism composed of flagellate Streblomastix strix and complex community of Bacteroidetes bacteria on its surface.</title>
        <authorList>
            <person name="Treitli S.C."/>
            <person name="Kolisko M."/>
            <person name="Husnik F."/>
            <person name="Keeling P."/>
            <person name="Hampl V."/>
        </authorList>
    </citation>
    <scope>NUCLEOTIDE SEQUENCE [LARGE SCALE GENOMIC DNA]</scope>
    <source>
        <strain evidence="3">ST1C</strain>
    </source>
</reference>
<dbReference type="Proteomes" id="UP000324800">
    <property type="component" value="Unassembled WGS sequence"/>
</dbReference>
<dbReference type="EMBL" id="SNRW01009625">
    <property type="protein sequence ID" value="KAA6377717.1"/>
    <property type="molecule type" value="Genomic_DNA"/>
</dbReference>
<dbReference type="GO" id="GO:0046856">
    <property type="term" value="P:phosphatidylinositol dephosphorylation"/>
    <property type="evidence" value="ECO:0007669"/>
    <property type="project" value="InterPro"/>
</dbReference>
<feature type="domain" description="Inositol polyphosphate-related phosphatase" evidence="2">
    <location>
        <begin position="15"/>
        <end position="95"/>
    </location>
</feature>
<feature type="compositionally biased region" description="Pro residues" evidence="1">
    <location>
        <begin position="99"/>
        <end position="117"/>
    </location>
</feature>
<organism evidence="3 4">
    <name type="scientific">Streblomastix strix</name>
    <dbReference type="NCBI Taxonomy" id="222440"/>
    <lineage>
        <taxon>Eukaryota</taxon>
        <taxon>Metamonada</taxon>
        <taxon>Preaxostyla</taxon>
        <taxon>Oxymonadida</taxon>
        <taxon>Streblomastigidae</taxon>
        <taxon>Streblomastix</taxon>
    </lineage>
</organism>